<dbReference type="PANTHER" id="PTHR32552">
    <property type="entry name" value="FERRICHROME IRON RECEPTOR-RELATED"/>
    <property type="match status" value="1"/>
</dbReference>
<dbReference type="InterPro" id="IPR000531">
    <property type="entry name" value="Beta-barrel_TonB"/>
</dbReference>
<evidence type="ECO:0000256" key="6">
    <source>
        <dbReference type="ARBA" id="ARBA00023004"/>
    </source>
</evidence>
<comment type="similarity">
    <text evidence="11 12">Belongs to the TonB-dependent receptor family.</text>
</comment>
<keyword evidence="9 11" id="KW-0472">Membrane</keyword>
<evidence type="ECO:0000256" key="3">
    <source>
        <dbReference type="ARBA" id="ARBA00022452"/>
    </source>
</evidence>
<dbReference type="Proteomes" id="UP001143304">
    <property type="component" value="Unassembled WGS sequence"/>
</dbReference>
<keyword evidence="6" id="KW-0408">Iron</keyword>
<evidence type="ECO:0000256" key="13">
    <source>
        <dbReference type="SAM" id="SignalP"/>
    </source>
</evidence>
<keyword evidence="7" id="KW-0406">Ion transport</keyword>
<comment type="subcellular location">
    <subcellularLocation>
        <location evidence="1 11">Cell outer membrane</location>
        <topology evidence="1 11">Multi-pass membrane protein</topology>
    </subcellularLocation>
</comment>
<evidence type="ECO:0000313" key="17">
    <source>
        <dbReference type="Proteomes" id="UP001143304"/>
    </source>
</evidence>
<dbReference type="EMBL" id="SHNO01000001">
    <property type="protein sequence ID" value="MCX2977022.1"/>
    <property type="molecule type" value="Genomic_DNA"/>
</dbReference>
<dbReference type="Pfam" id="PF07715">
    <property type="entry name" value="Plug"/>
    <property type="match status" value="1"/>
</dbReference>
<feature type="signal peptide" evidence="13">
    <location>
        <begin position="1"/>
        <end position="23"/>
    </location>
</feature>
<keyword evidence="5 11" id="KW-0812">Transmembrane</keyword>
<organism evidence="16 17">
    <name type="scientific">Candidatus Marimicrobium litorale</name>
    <dbReference type="NCBI Taxonomy" id="2518991"/>
    <lineage>
        <taxon>Bacteria</taxon>
        <taxon>Pseudomonadati</taxon>
        <taxon>Pseudomonadota</taxon>
        <taxon>Gammaproteobacteria</taxon>
        <taxon>Cellvibrionales</taxon>
        <taxon>Halieaceae</taxon>
        <taxon>Marimicrobium</taxon>
    </lineage>
</organism>
<dbReference type="Gene3D" id="2.40.170.20">
    <property type="entry name" value="TonB-dependent receptor, beta-barrel domain"/>
    <property type="match status" value="1"/>
</dbReference>
<evidence type="ECO:0000259" key="15">
    <source>
        <dbReference type="Pfam" id="PF07715"/>
    </source>
</evidence>
<feature type="chain" id="PRO_5047097701" evidence="13">
    <location>
        <begin position="24"/>
        <end position="761"/>
    </location>
</feature>
<evidence type="ECO:0000256" key="9">
    <source>
        <dbReference type="ARBA" id="ARBA00023136"/>
    </source>
</evidence>
<evidence type="ECO:0000256" key="12">
    <source>
        <dbReference type="RuleBase" id="RU003357"/>
    </source>
</evidence>
<keyword evidence="8 12" id="KW-0798">TonB box</keyword>
<dbReference type="PROSITE" id="PS52016">
    <property type="entry name" value="TONB_DEPENDENT_REC_3"/>
    <property type="match status" value="1"/>
</dbReference>
<evidence type="ECO:0000256" key="2">
    <source>
        <dbReference type="ARBA" id="ARBA00022448"/>
    </source>
</evidence>
<keyword evidence="16" id="KW-0675">Receptor</keyword>
<evidence type="ECO:0000256" key="11">
    <source>
        <dbReference type="PROSITE-ProRule" id="PRU01360"/>
    </source>
</evidence>
<sequence>MKQCRSISIAVLGFFYLCCPVLAAPALEEIIVTAEKRAESLQDVPISIVAFSQNRLEQLGINDIKGLASTVPNLLVQEFTGSSTTVRLFIRGVGQNDVQITQDPSVALYMDGVYIGSSVGTAFETADTERIEVLRGPQGTLYGRNATGGAINIITRPADTEALDFRQNFQVGNYGLFRSSSILNLPITDNTAVKFAYTTYDRDGIVENKGRGADFGIEDRNTFIGDFHWTISDQQTLDYKYEHSSTKDTARLSQALGFDRSQPLASAIVFENPEVDAAGNPVEATNDRLDEATSYDFQEKGDNKIKAHTLNYALEINDVLSFKSITGYRDLNGFTQNAQAPTAALFGNLTITNGLPQTDFNQFTQELQLLGETDSLVWVGGLFYYEDDGEENQPGNSGGTENLPPGVLVDFTKTKNSSAAIFGQATWTPAALNDRWHFTLGARYSDDSRKATRDNNRVSFSLGQPNGIAPFRAKYDKDFSKFNPSVTVQYDLNEFSNVYAKAVSAYKSGGTSQRSTSRANFEMGFDEEDLVSYEIGYKGDLLNGRLRINGALFYMEYDDYQQSVPTGNNAGERDFINIDDANIKGLEWDISAAITDEITASLNYGYLDTSFGPSSVSYLALDANSPDGTSIITDTLTDDLALAPKHSATLSLEYTRPLSFGLFNANINVLYQDSTNSGVTVPTGYLDERTLLGANLTLSQIQLGRDYGQLKVMLWGKNLLDEEYYIGNIRQTQFDQLGFSYGVATFGDPLTYGVTLEYQYQ</sequence>
<evidence type="ECO:0000256" key="10">
    <source>
        <dbReference type="ARBA" id="ARBA00023237"/>
    </source>
</evidence>
<feature type="domain" description="TonB-dependent receptor plug" evidence="15">
    <location>
        <begin position="41"/>
        <end position="150"/>
    </location>
</feature>
<dbReference type="InterPro" id="IPR012910">
    <property type="entry name" value="Plug_dom"/>
</dbReference>
<dbReference type="Pfam" id="PF00593">
    <property type="entry name" value="TonB_dep_Rec_b-barrel"/>
    <property type="match status" value="1"/>
</dbReference>
<dbReference type="InterPro" id="IPR036942">
    <property type="entry name" value="Beta-barrel_TonB_sf"/>
</dbReference>
<proteinExistence type="inferred from homology"/>
<evidence type="ECO:0000259" key="14">
    <source>
        <dbReference type="Pfam" id="PF00593"/>
    </source>
</evidence>
<evidence type="ECO:0000256" key="5">
    <source>
        <dbReference type="ARBA" id="ARBA00022692"/>
    </source>
</evidence>
<feature type="domain" description="TonB-dependent receptor-like beta-barrel" evidence="14">
    <location>
        <begin position="231"/>
        <end position="719"/>
    </location>
</feature>
<evidence type="ECO:0000256" key="4">
    <source>
        <dbReference type="ARBA" id="ARBA00022496"/>
    </source>
</evidence>
<dbReference type="SUPFAM" id="SSF56935">
    <property type="entry name" value="Porins"/>
    <property type="match status" value="1"/>
</dbReference>
<evidence type="ECO:0000256" key="7">
    <source>
        <dbReference type="ARBA" id="ARBA00023065"/>
    </source>
</evidence>
<keyword evidence="2 11" id="KW-0813">Transport</keyword>
<dbReference type="PANTHER" id="PTHR32552:SF81">
    <property type="entry name" value="TONB-DEPENDENT OUTER MEMBRANE RECEPTOR"/>
    <property type="match status" value="1"/>
</dbReference>
<evidence type="ECO:0000313" key="16">
    <source>
        <dbReference type="EMBL" id="MCX2977022.1"/>
    </source>
</evidence>
<comment type="caution">
    <text evidence="16">The sequence shown here is derived from an EMBL/GenBank/DDBJ whole genome shotgun (WGS) entry which is preliminary data.</text>
</comment>
<keyword evidence="10 11" id="KW-0998">Cell outer membrane</keyword>
<evidence type="ECO:0000256" key="1">
    <source>
        <dbReference type="ARBA" id="ARBA00004571"/>
    </source>
</evidence>
<keyword evidence="13" id="KW-0732">Signal</keyword>
<accession>A0ABT3T413</accession>
<protein>
    <submittedName>
        <fullName evidence="16">TonB-dependent receptor</fullName>
    </submittedName>
</protein>
<dbReference type="RefSeq" id="WP_279248750.1">
    <property type="nucleotide sequence ID" value="NZ_SHNO01000001.1"/>
</dbReference>
<keyword evidence="3 11" id="KW-1134">Transmembrane beta strand</keyword>
<keyword evidence="17" id="KW-1185">Reference proteome</keyword>
<name>A0ABT3T413_9GAMM</name>
<evidence type="ECO:0000256" key="8">
    <source>
        <dbReference type="ARBA" id="ARBA00023077"/>
    </source>
</evidence>
<gene>
    <name evidence="16" type="ORF">EYC82_06610</name>
</gene>
<reference evidence="16" key="1">
    <citation type="submission" date="2019-02" db="EMBL/GenBank/DDBJ databases">
        <authorList>
            <person name="Li S.-H."/>
        </authorList>
    </citation>
    <scope>NUCLEOTIDE SEQUENCE</scope>
    <source>
        <strain evidence="16">IMCC11814</strain>
    </source>
</reference>
<dbReference type="InterPro" id="IPR039426">
    <property type="entry name" value="TonB-dep_rcpt-like"/>
</dbReference>
<keyword evidence="4" id="KW-0410">Iron transport</keyword>